<evidence type="ECO:0000313" key="1">
    <source>
        <dbReference type="EMBL" id="KAJ8632117.1"/>
    </source>
</evidence>
<keyword evidence="2" id="KW-1185">Reference proteome</keyword>
<organism evidence="1 2">
    <name type="scientific">Persea americana</name>
    <name type="common">Avocado</name>
    <dbReference type="NCBI Taxonomy" id="3435"/>
    <lineage>
        <taxon>Eukaryota</taxon>
        <taxon>Viridiplantae</taxon>
        <taxon>Streptophyta</taxon>
        <taxon>Embryophyta</taxon>
        <taxon>Tracheophyta</taxon>
        <taxon>Spermatophyta</taxon>
        <taxon>Magnoliopsida</taxon>
        <taxon>Magnoliidae</taxon>
        <taxon>Laurales</taxon>
        <taxon>Lauraceae</taxon>
        <taxon>Persea</taxon>
    </lineage>
</organism>
<sequence>MTELLRSFTRDYHHYLNSFASANVLQKCNFAFSKLTIRSLIFLIPTMGENLSKKTPTQDLAQGVGGEDATIAIDLTHANARSAFHSLFLNTLIEFSNLQLEMEDKAAGIMIECKSRLWGDKIFSRTFQDYFSLTSKMLLSLKNTNETEEENPQLKNLWKGLNEKYESLERQLVTHSSKINTKMRTCRKLQFAAKTLVMIPFIGPITWALVAGEKLHAAAAAAVTSLAFLAFGAAGRWASCFCERRKEELKVKEEIIGLMLMSITFQKKGLNRISDFVNGGMLVQDDVVSKAVDDSRVRIERKIILQKLSEYASSSRSYTLEELWKSLGVGGGDGTIANNLPHANFRSAFRSLSCNTLIEFTNSPLEMDDEDASIMIECKSPLWGDKIFSRTFLDYFSLTSKMLDSLRKNNEAEEEDHRMMNLLKELNERYESLEQRLMTHNSKINPMMRTYGKLQFAAQTLVMIPFIGPITWALLSEEKLHAAAAAAATSFAFVAFGVAGRWASCFCERRKEELKVKEVIIGLMLASITSQKRCLNRISDLVNGGMQDGVVSKAIENSHVRIERKIILQKLSEYVTSSRGYTLEEQLMTHNSKINPKMKSYRKLQFAAKTLVMITFIGPITRASLAGEKLHAAAATRSTWGGWEMGFLFL</sequence>
<evidence type="ECO:0000313" key="2">
    <source>
        <dbReference type="Proteomes" id="UP001234297"/>
    </source>
</evidence>
<accession>A0ACC2LG90</accession>
<dbReference type="Proteomes" id="UP001234297">
    <property type="component" value="Chromosome 8"/>
</dbReference>
<protein>
    <submittedName>
        <fullName evidence="1">Uncharacterized protein</fullName>
    </submittedName>
</protein>
<reference evidence="1 2" key="1">
    <citation type="journal article" date="2022" name="Hortic Res">
        <title>A haplotype resolved chromosomal level avocado genome allows analysis of novel avocado genes.</title>
        <authorList>
            <person name="Nath O."/>
            <person name="Fletcher S.J."/>
            <person name="Hayward A."/>
            <person name="Shaw L.M."/>
            <person name="Masouleh A.K."/>
            <person name="Furtado A."/>
            <person name="Henry R.J."/>
            <person name="Mitter N."/>
        </authorList>
    </citation>
    <scope>NUCLEOTIDE SEQUENCE [LARGE SCALE GENOMIC DNA]</scope>
    <source>
        <strain evidence="2">cv. Hass</strain>
    </source>
</reference>
<comment type="caution">
    <text evidence="1">The sequence shown here is derived from an EMBL/GenBank/DDBJ whole genome shotgun (WGS) entry which is preliminary data.</text>
</comment>
<dbReference type="EMBL" id="CM056816">
    <property type="protein sequence ID" value="KAJ8632117.1"/>
    <property type="molecule type" value="Genomic_DNA"/>
</dbReference>
<gene>
    <name evidence="1" type="ORF">MRB53_025453</name>
</gene>
<name>A0ACC2LG90_PERAE</name>
<proteinExistence type="predicted"/>